<gene>
    <name evidence="1" type="ORF">WDC_1428</name>
</gene>
<dbReference type="PATRIC" id="fig|1335616.4.peg.1432"/>
<dbReference type="STRING" id="1335616.WDC_1428"/>
<dbReference type="AlphaFoldDB" id="A0A0D0YUS4"/>
<accession>A0A0D0YUS4</accession>
<evidence type="ECO:0000313" key="1">
    <source>
        <dbReference type="EMBL" id="KIS03004.1"/>
    </source>
</evidence>
<organism evidence="1 2">
    <name type="scientific">Paucilactobacillus wasatchensis</name>
    <dbReference type="NCBI Taxonomy" id="1335616"/>
    <lineage>
        <taxon>Bacteria</taxon>
        <taxon>Bacillati</taxon>
        <taxon>Bacillota</taxon>
        <taxon>Bacilli</taxon>
        <taxon>Lactobacillales</taxon>
        <taxon>Lactobacillaceae</taxon>
        <taxon>Paucilactobacillus</taxon>
    </lineage>
</organism>
<comment type="caution">
    <text evidence="1">The sequence shown here is derived from an EMBL/GenBank/DDBJ whole genome shotgun (WGS) entry which is preliminary data.</text>
</comment>
<proteinExistence type="predicted"/>
<reference evidence="1 2" key="1">
    <citation type="submission" date="2013-08" db="EMBL/GenBank/DDBJ databases">
        <title>Lactobacillus wasatchii sp. WDC04, a late gas producing bacteria isolated from aged chedder cheese.</title>
        <authorList>
            <person name="Oberg C.J."/>
            <person name="Culumber M."/>
            <person name="McMahon D.J."/>
            <person name="Broadbent J.R."/>
            <person name="Oberg T.S."/>
            <person name="Ortaki F."/>
        </authorList>
    </citation>
    <scope>NUCLEOTIDE SEQUENCE [LARGE SCALE GENOMIC DNA]</scope>
    <source>
        <strain evidence="1 2">WDC04</strain>
    </source>
</reference>
<keyword evidence="2" id="KW-1185">Reference proteome</keyword>
<protein>
    <recommendedName>
        <fullName evidence="3">AP2/ERF domain-containing protein</fullName>
    </recommendedName>
</protein>
<dbReference type="GO" id="GO:0003677">
    <property type="term" value="F:DNA binding"/>
    <property type="evidence" value="ECO:0007669"/>
    <property type="project" value="InterPro"/>
</dbReference>
<dbReference type="InterPro" id="IPR016177">
    <property type="entry name" value="DNA-bd_dom_sf"/>
</dbReference>
<dbReference type="EMBL" id="AWTT01000036">
    <property type="protein sequence ID" value="KIS03004.1"/>
    <property type="molecule type" value="Genomic_DNA"/>
</dbReference>
<dbReference type="RefSeq" id="WP_052497820.1">
    <property type="nucleotide sequence ID" value="NZ_AWTT01000036.1"/>
</dbReference>
<evidence type="ECO:0000313" key="2">
    <source>
        <dbReference type="Proteomes" id="UP000032279"/>
    </source>
</evidence>
<dbReference type="Proteomes" id="UP000032279">
    <property type="component" value="Unassembled WGS sequence"/>
</dbReference>
<name>A0A0D0YUS4_9LACO</name>
<evidence type="ECO:0008006" key="3">
    <source>
        <dbReference type="Google" id="ProtNLM"/>
    </source>
</evidence>
<dbReference type="SUPFAM" id="SSF54171">
    <property type="entry name" value="DNA-binding domain"/>
    <property type="match status" value="1"/>
</dbReference>
<sequence length="222" mass="24990">MVDSVIGEKFHMLTVICQLESHDKRRKLLLCQCDCGRYIVASRGEVVGGRKRNCGNKSHHYIDISGHQFGRLTAIKEVGETSSGDKKWLCQCECGNQVVVKSYALRKGLTRSCGCLRRELGQKRFANDIRFLANKGNSTSFLSADGVNLVSLRKGERNTSGVIGVSKEKKTGWWNARLYFNGKYVLLKTFDSFEEAVAARKNAEAQYLQRNYQVEQHSVAND</sequence>